<comment type="subcellular location">
    <subcellularLocation>
        <location evidence="1">Cytoplasm</location>
        <location evidence="1">Cytoskeleton</location>
        <location evidence="1">Cilium axoneme</location>
    </subcellularLocation>
</comment>
<evidence type="ECO:0000256" key="3">
    <source>
        <dbReference type="ARBA" id="ARBA00023212"/>
    </source>
</evidence>
<evidence type="ECO:0000256" key="7">
    <source>
        <dbReference type="SAM" id="MobiDB-lite"/>
    </source>
</evidence>
<evidence type="ECO:0000259" key="8">
    <source>
        <dbReference type="Pfam" id="PF14738"/>
    </source>
</evidence>
<comment type="similarity">
    <text evidence="5">Belongs to the CFAP91 family.</text>
</comment>
<dbReference type="EMBL" id="JAERUA010000021">
    <property type="protein sequence ID" value="KAI1885239.1"/>
    <property type="molecule type" value="Genomic_DNA"/>
</dbReference>
<evidence type="ECO:0000256" key="1">
    <source>
        <dbReference type="ARBA" id="ARBA00004430"/>
    </source>
</evidence>
<evidence type="ECO:0000313" key="10">
    <source>
        <dbReference type="Proteomes" id="UP000829720"/>
    </source>
</evidence>
<keyword evidence="10" id="KW-1185">Reference proteome</keyword>
<protein>
    <recommendedName>
        <fullName evidence="6">Cilia- and flagella-associated protein 91</fullName>
    </recommendedName>
</protein>
<keyword evidence="3" id="KW-0206">Cytoskeleton</keyword>
<name>A0A8T3CJE9_9TELE</name>
<dbReference type="Pfam" id="PF14738">
    <property type="entry name" value="CFAP91"/>
    <property type="match status" value="1"/>
</dbReference>
<evidence type="ECO:0000256" key="6">
    <source>
        <dbReference type="ARBA" id="ARBA00029555"/>
    </source>
</evidence>
<evidence type="ECO:0000256" key="2">
    <source>
        <dbReference type="ARBA" id="ARBA00022490"/>
    </source>
</evidence>
<evidence type="ECO:0000256" key="5">
    <source>
        <dbReference type="ARBA" id="ARBA00029468"/>
    </source>
</evidence>
<evidence type="ECO:0000313" key="9">
    <source>
        <dbReference type="EMBL" id="KAI1885239.1"/>
    </source>
</evidence>
<comment type="caution">
    <text evidence="9">The sequence shown here is derived from an EMBL/GenBank/DDBJ whole genome shotgun (WGS) entry which is preliminary data.</text>
</comment>
<dbReference type="Proteomes" id="UP000829720">
    <property type="component" value="Unassembled WGS sequence"/>
</dbReference>
<sequence>MSVGVTRTITRKNESTVRGFKQQRTHDYLYDPVCTLGSETDHTRAHFQALASLERVKRVPEFNSMFSDLPHHPRYALRLDTVDPVPAFIDRRWRGHSEQRREALQHAGFSSAVQRDGNAGYDISGTNRWKYFKRPLVPFSQSVPPDVVFARQKSPHFNVSRDGDYHPIASHRTVHTQTDYRDSEAQTDPYTPNYAVRPGSSPELLTLVMLTWNHGLPAGLAEVEMIERLRLKRAWEATLPPLNDLAQLEKRQRMMEEMERKEWAFRESEIEKLQEKRLELLTRLLSQREKRQQELLIKHLDARFAQRQQDKEAKLKRIRKDYITSIRRLTEKKRNVEGKLRKRDIVEAYWTQGSRFYTPLSRMGRFPEGDSDHNSVKNWLQNTYQGLTLLEATLPASLTEPRIKAPKPKTSAGFVRRADRQEMELIKTHQALKEKKVKVEEKKPLRFLYKTEKPVPRPPTPVVEAPPKGVEEKDLAIICLQKLFRGISKMEAVCEGKEKRLELIQELRTTHALQLEEQEMQRAEKQATLALQRQRELHNHKASVAEALQLGVAGNVMADMLDFLSKELVRLQEERRIHAFTLVAERDRRMREAEESGRRQVEERRRREEDEIFRQVVQVHQATVDLYLEDVILGAIEKTADEQAREEIHRMAEEINNIAYAMEENQNSLRAEEMVAELVYSFLIPEVQKIAVRNRVKSSQQRLILAARHAIHGAVEAVTTSIPGTPEVQVPPENPPEPHECHQTSPECPPTLPASTLLCQGHEMERSSLCRSDDDGINSLTWVMKGHRAPET</sequence>
<keyword evidence="4" id="KW-0966">Cell projection</keyword>
<dbReference type="OrthoDB" id="567787at2759"/>
<dbReference type="GO" id="GO:0005930">
    <property type="term" value="C:axoneme"/>
    <property type="evidence" value="ECO:0007669"/>
    <property type="project" value="UniProtKB-SubCell"/>
</dbReference>
<dbReference type="InterPro" id="IPR032840">
    <property type="entry name" value="CFAP91_dom"/>
</dbReference>
<accession>A0A8T3CJE9</accession>
<proteinExistence type="inferred from homology"/>
<feature type="region of interest" description="Disordered" evidence="7">
    <location>
        <begin position="721"/>
        <end position="748"/>
    </location>
</feature>
<dbReference type="PANTHER" id="PTHR22455:SF10">
    <property type="entry name" value="CILIA- AND FLAGELLA-ASSOCIATED PROTEIN 91"/>
    <property type="match status" value="1"/>
</dbReference>
<reference evidence="9" key="1">
    <citation type="submission" date="2021-01" db="EMBL/GenBank/DDBJ databases">
        <authorList>
            <person name="Zahm M."/>
            <person name="Roques C."/>
            <person name="Cabau C."/>
            <person name="Klopp C."/>
            <person name="Donnadieu C."/>
            <person name="Jouanno E."/>
            <person name="Lampietro C."/>
            <person name="Louis A."/>
            <person name="Herpin A."/>
            <person name="Echchiki A."/>
            <person name="Berthelot C."/>
            <person name="Parey E."/>
            <person name="Roest-Crollius H."/>
            <person name="Braasch I."/>
            <person name="Postlethwait J."/>
            <person name="Bobe J."/>
            <person name="Montfort J."/>
            <person name="Bouchez O."/>
            <person name="Begum T."/>
            <person name="Mejri S."/>
            <person name="Adams A."/>
            <person name="Chen W.-J."/>
            <person name="Guiguen Y."/>
        </authorList>
    </citation>
    <scope>NUCLEOTIDE SEQUENCE</scope>
    <source>
        <tissue evidence="9">Blood</tissue>
    </source>
</reference>
<evidence type="ECO:0000256" key="4">
    <source>
        <dbReference type="ARBA" id="ARBA00023273"/>
    </source>
</evidence>
<feature type="domain" description="CFAP91" evidence="8">
    <location>
        <begin position="176"/>
        <end position="328"/>
    </location>
</feature>
<dbReference type="PANTHER" id="PTHR22455">
    <property type="entry name" value="CILIA- AND FLAGELLA-ASSOCIATED PROTEIN 91"/>
    <property type="match status" value="1"/>
</dbReference>
<dbReference type="InterPro" id="IPR026720">
    <property type="entry name" value="CFAP91"/>
</dbReference>
<keyword evidence="2" id="KW-0963">Cytoplasm</keyword>
<dbReference type="AlphaFoldDB" id="A0A8T3CJE9"/>
<gene>
    <name evidence="9" type="ORF">AGOR_G00218120</name>
</gene>
<feature type="region of interest" description="Disordered" evidence="7">
    <location>
        <begin position="175"/>
        <end position="196"/>
    </location>
</feature>
<organism evidence="9 10">
    <name type="scientific">Albula goreensis</name>
    <dbReference type="NCBI Taxonomy" id="1534307"/>
    <lineage>
        <taxon>Eukaryota</taxon>
        <taxon>Metazoa</taxon>
        <taxon>Chordata</taxon>
        <taxon>Craniata</taxon>
        <taxon>Vertebrata</taxon>
        <taxon>Euteleostomi</taxon>
        <taxon>Actinopterygii</taxon>
        <taxon>Neopterygii</taxon>
        <taxon>Teleostei</taxon>
        <taxon>Albuliformes</taxon>
        <taxon>Albulidae</taxon>
        <taxon>Albula</taxon>
    </lineage>
</organism>